<keyword evidence="1" id="KW-1133">Transmembrane helix</keyword>
<dbReference type="GO" id="GO:0015297">
    <property type="term" value="F:antiporter activity"/>
    <property type="evidence" value="ECO:0007669"/>
    <property type="project" value="UniProtKB-KW"/>
</dbReference>
<dbReference type="Proteomes" id="UP000585474">
    <property type="component" value="Unassembled WGS sequence"/>
</dbReference>
<feature type="transmembrane region" description="Helical" evidence="1">
    <location>
        <begin position="50"/>
        <end position="69"/>
    </location>
</feature>
<dbReference type="OrthoDB" id="9970435at2759"/>
<dbReference type="PANTHER" id="PTHR31558">
    <property type="entry name" value="CW14 PROTEIN"/>
    <property type="match status" value="1"/>
</dbReference>
<feature type="domain" description="Protein ENHANCED DISEASE RESISTANCE 2 C-terminal" evidence="2">
    <location>
        <begin position="111"/>
        <end position="261"/>
    </location>
</feature>
<accession>A0A7J0FN42</accession>
<dbReference type="GO" id="GO:0016020">
    <property type="term" value="C:membrane"/>
    <property type="evidence" value="ECO:0007669"/>
    <property type="project" value="UniProtKB-SubCell"/>
</dbReference>
<name>A0A7J0FN42_9ERIC</name>
<dbReference type="EMBL" id="BJWL01000013">
    <property type="protein sequence ID" value="GFZ00132.1"/>
    <property type="molecule type" value="Genomic_DNA"/>
</dbReference>
<gene>
    <name evidence="3" type="ORF">Acr_13g0015310</name>
</gene>
<proteinExistence type="predicted"/>
<feature type="transmembrane region" description="Helical" evidence="1">
    <location>
        <begin position="12"/>
        <end position="30"/>
    </location>
</feature>
<keyword evidence="1" id="KW-0812">Transmembrane</keyword>
<evidence type="ECO:0000256" key="1">
    <source>
        <dbReference type="SAM" id="Phobius"/>
    </source>
</evidence>
<evidence type="ECO:0000313" key="3">
    <source>
        <dbReference type="EMBL" id="GFZ00132.1"/>
    </source>
</evidence>
<keyword evidence="4" id="KW-1185">Reference proteome</keyword>
<protein>
    <submittedName>
        <fullName evidence="3">CW14 protein</fullName>
    </submittedName>
</protein>
<evidence type="ECO:0000313" key="4">
    <source>
        <dbReference type="Proteomes" id="UP000585474"/>
    </source>
</evidence>
<keyword evidence="1" id="KW-0472">Membrane</keyword>
<organism evidence="3 4">
    <name type="scientific">Actinidia rufa</name>
    <dbReference type="NCBI Taxonomy" id="165716"/>
    <lineage>
        <taxon>Eukaryota</taxon>
        <taxon>Viridiplantae</taxon>
        <taxon>Streptophyta</taxon>
        <taxon>Embryophyta</taxon>
        <taxon>Tracheophyta</taxon>
        <taxon>Spermatophyta</taxon>
        <taxon>Magnoliopsida</taxon>
        <taxon>eudicotyledons</taxon>
        <taxon>Gunneridae</taxon>
        <taxon>Pentapetalae</taxon>
        <taxon>asterids</taxon>
        <taxon>Ericales</taxon>
        <taxon>Actinidiaceae</taxon>
        <taxon>Actinidia</taxon>
    </lineage>
</organism>
<dbReference type="InterPro" id="IPR009769">
    <property type="entry name" value="EDR2_C"/>
</dbReference>
<evidence type="ECO:0000259" key="2">
    <source>
        <dbReference type="Pfam" id="PF07059"/>
    </source>
</evidence>
<dbReference type="Pfam" id="PF07059">
    <property type="entry name" value="EDR2_C"/>
    <property type="match status" value="1"/>
</dbReference>
<comment type="caution">
    <text evidence="3">The sequence shown here is derived from an EMBL/GenBank/DDBJ whole genome shotgun (WGS) entry which is preliminary data.</text>
</comment>
<dbReference type="AlphaFoldDB" id="A0A7J0FN42"/>
<dbReference type="PANTHER" id="PTHR31558:SF3">
    <property type="entry name" value="CW14 PROTEIN"/>
    <property type="match status" value="1"/>
</dbReference>
<reference evidence="3 4" key="1">
    <citation type="submission" date="2019-07" db="EMBL/GenBank/DDBJ databases">
        <title>De Novo Assembly of kiwifruit Actinidia rufa.</title>
        <authorList>
            <person name="Sugita-Konishi S."/>
            <person name="Sato K."/>
            <person name="Mori E."/>
            <person name="Abe Y."/>
            <person name="Kisaki G."/>
            <person name="Hamano K."/>
            <person name="Suezawa K."/>
            <person name="Otani M."/>
            <person name="Fukuda T."/>
            <person name="Manabe T."/>
            <person name="Gomi K."/>
            <person name="Tabuchi M."/>
            <person name="Akimitsu K."/>
            <person name="Kataoka I."/>
        </authorList>
    </citation>
    <scope>NUCLEOTIDE SEQUENCE [LARGE SCALE GENOMIC DNA]</scope>
    <source>
        <strain evidence="4">cv. Fuchu</strain>
    </source>
</reference>
<sequence length="266" mass="30279">MESHGGGLRRVLVLAVCVAGIWSAYIYQGVLQETVSTKRYGPDKNRFEHLAFLHLAQNVVCLIWSLIMIKLWSSSSAGGAPWWSYWSAGITNTIGPAMGIEALKYISYPAQIPLYPASLFQSETDGEGISIVLYFKLSDSYSKELPSHFQENIRKLIDDEVEKVKGFPVDTIVPFRERLKILGRVVNVDDLHLSAAERKLMHAYNEKPVLSRPQHEFFLGENYFEIDLDMHRFSYISRKGFEVFLERLKLCILDFGLTIQASFFGS</sequence>